<evidence type="ECO:0000313" key="4">
    <source>
        <dbReference type="Proteomes" id="UP000008810"/>
    </source>
</evidence>
<dbReference type="Pfam" id="PF12937">
    <property type="entry name" value="F-box-like"/>
    <property type="match status" value="1"/>
</dbReference>
<dbReference type="OMA" id="YVHCEAD"/>
<reference evidence="2" key="2">
    <citation type="submission" date="2017-06" db="EMBL/GenBank/DDBJ databases">
        <title>WGS assembly of Brachypodium distachyon.</title>
        <authorList>
            <consortium name="The International Brachypodium Initiative"/>
            <person name="Lucas S."/>
            <person name="Harmon-Smith M."/>
            <person name="Lail K."/>
            <person name="Tice H."/>
            <person name="Grimwood J."/>
            <person name="Bruce D."/>
            <person name="Barry K."/>
            <person name="Shu S."/>
            <person name="Lindquist E."/>
            <person name="Wang M."/>
            <person name="Pitluck S."/>
            <person name="Vogel J.P."/>
            <person name="Garvin D.F."/>
            <person name="Mockler T.C."/>
            <person name="Schmutz J."/>
            <person name="Rokhsar D."/>
            <person name="Bevan M.W."/>
        </authorList>
    </citation>
    <scope>NUCLEOTIDE SEQUENCE</scope>
    <source>
        <strain evidence="2">Bd21</strain>
    </source>
</reference>
<proteinExistence type="predicted"/>
<name>I1GUS9_BRADI</name>
<dbReference type="eggNOG" id="ENOG502R3X7">
    <property type="taxonomic scope" value="Eukaryota"/>
</dbReference>
<dbReference type="Gene3D" id="1.20.1280.50">
    <property type="match status" value="1"/>
</dbReference>
<dbReference type="Gramene" id="PNT75215">
    <property type="protein sequence ID" value="PNT75215"/>
    <property type="gene ID" value="BRADI_1g28737v3"/>
</dbReference>
<dbReference type="AlphaFoldDB" id="I1GUS9"/>
<dbReference type="EnsemblPlants" id="PNT75215">
    <property type="protein sequence ID" value="PNT75215"/>
    <property type="gene ID" value="BRADI_1g28737v3"/>
</dbReference>
<dbReference type="InterPro" id="IPR001810">
    <property type="entry name" value="F-box_dom"/>
</dbReference>
<dbReference type="SUPFAM" id="SSF81383">
    <property type="entry name" value="F-box domain"/>
    <property type="match status" value="1"/>
</dbReference>
<dbReference type="InParanoid" id="I1GUS9"/>
<dbReference type="PANTHER" id="PTHR34591">
    <property type="entry name" value="OS03G0653100 PROTEIN-RELATED"/>
    <property type="match status" value="1"/>
</dbReference>
<dbReference type="Proteomes" id="UP000008810">
    <property type="component" value="Chromosome 1"/>
</dbReference>
<keyword evidence="4" id="KW-1185">Reference proteome</keyword>
<evidence type="ECO:0000313" key="3">
    <source>
        <dbReference type="EnsemblPlants" id="PNT75215"/>
    </source>
</evidence>
<accession>I1GUS9</accession>
<dbReference type="PANTHER" id="PTHR34591:SF13">
    <property type="entry name" value="OS03G0669900 PROTEIN"/>
    <property type="match status" value="1"/>
</dbReference>
<dbReference type="HOGENOM" id="CLU_030606_0_0_1"/>
<gene>
    <name evidence="2" type="ORF">BRADI_1g28737v3</name>
</gene>
<dbReference type="EMBL" id="CM000880">
    <property type="protein sequence ID" value="PNT75215.1"/>
    <property type="molecule type" value="Genomic_DNA"/>
</dbReference>
<evidence type="ECO:0000259" key="1">
    <source>
        <dbReference type="PROSITE" id="PS50181"/>
    </source>
</evidence>
<organism evidence="3">
    <name type="scientific">Brachypodium distachyon</name>
    <name type="common">Purple false brome</name>
    <name type="synonym">Trachynia distachya</name>
    <dbReference type="NCBI Taxonomy" id="15368"/>
    <lineage>
        <taxon>Eukaryota</taxon>
        <taxon>Viridiplantae</taxon>
        <taxon>Streptophyta</taxon>
        <taxon>Embryophyta</taxon>
        <taxon>Tracheophyta</taxon>
        <taxon>Spermatophyta</taxon>
        <taxon>Magnoliopsida</taxon>
        <taxon>Liliopsida</taxon>
        <taxon>Poales</taxon>
        <taxon>Poaceae</taxon>
        <taxon>BOP clade</taxon>
        <taxon>Pooideae</taxon>
        <taxon>Stipodae</taxon>
        <taxon>Brachypodieae</taxon>
        <taxon>Brachypodium</taxon>
    </lineage>
</organism>
<sequence>MDHAVVANLPDDVLADILGRLAPRCLAMSRCVCKSWLAVVDARRLLRADLLPLSLGGLFIQLDGHPLPEFLSNPNSPSPINGALDFLPTAALPPNTWDWKDTLCVIGHFNGLLLLNGYVVNPATRRWDPLPVAPRQGAMPILSGDFLFTEAHLAYDPTMSPHYEVLSVPWVGGGYTTSQDHHYQHHPSPAEEYEWPPRAFKMQVFSSRTGCWGETSFLRQGDAVGTVFNMRPNVKHAYSIYQRGVLYVHWQFHFVLRISLSDRKYHVIKEPEGIAYDKYLGKSDKGVYYASFTHYWRLKVWTLDQGSMTWILKHNGDLKSLLAHHQLPEGQTSWLLQDINYNFFRTRPPIEWNSDHDGRHMAIEQPYEYSFEILGFDPFQETVFLSISRDDKTLETGLAYDLISSQVQVLGNLYPTHYRDHFNDCLSNEFWYFESFPYTPCWVKEFGGNQSN</sequence>
<feature type="domain" description="F-box" evidence="1">
    <location>
        <begin position="3"/>
        <end position="49"/>
    </location>
</feature>
<reference evidence="2 3" key="1">
    <citation type="journal article" date="2010" name="Nature">
        <title>Genome sequencing and analysis of the model grass Brachypodium distachyon.</title>
        <authorList>
            <consortium name="International Brachypodium Initiative"/>
        </authorList>
    </citation>
    <scope>NUCLEOTIDE SEQUENCE [LARGE SCALE GENOMIC DNA]</scope>
    <source>
        <strain evidence="2 3">Bd21</strain>
    </source>
</reference>
<reference evidence="3" key="3">
    <citation type="submission" date="2018-08" db="UniProtKB">
        <authorList>
            <consortium name="EnsemblPlants"/>
        </authorList>
    </citation>
    <scope>IDENTIFICATION</scope>
    <source>
        <strain evidence="3">cv. Bd21</strain>
    </source>
</reference>
<dbReference type="SMART" id="SM00256">
    <property type="entry name" value="FBOX"/>
    <property type="match status" value="1"/>
</dbReference>
<dbReference type="PROSITE" id="PS50181">
    <property type="entry name" value="FBOX"/>
    <property type="match status" value="1"/>
</dbReference>
<evidence type="ECO:0000313" key="2">
    <source>
        <dbReference type="EMBL" id="PNT75215.1"/>
    </source>
</evidence>
<protein>
    <recommendedName>
        <fullName evidence="1">F-box domain-containing protein</fullName>
    </recommendedName>
</protein>
<dbReference type="InterPro" id="IPR036047">
    <property type="entry name" value="F-box-like_dom_sf"/>
</dbReference>